<dbReference type="Proteomes" id="UP001172102">
    <property type="component" value="Unassembled WGS sequence"/>
</dbReference>
<proteinExistence type="predicted"/>
<gene>
    <name evidence="1" type="ORF">B0H67DRAFT_120667</name>
</gene>
<evidence type="ECO:0000313" key="1">
    <source>
        <dbReference type="EMBL" id="KAK0725059.1"/>
    </source>
</evidence>
<reference evidence="1" key="1">
    <citation type="submission" date="2023-06" db="EMBL/GenBank/DDBJ databases">
        <title>Genome-scale phylogeny and comparative genomics of the fungal order Sordariales.</title>
        <authorList>
            <consortium name="Lawrence Berkeley National Laboratory"/>
            <person name="Hensen N."/>
            <person name="Bonometti L."/>
            <person name="Westerberg I."/>
            <person name="Brannstrom I.O."/>
            <person name="Guillou S."/>
            <person name="Cros-Aarteil S."/>
            <person name="Calhoun S."/>
            <person name="Haridas S."/>
            <person name="Kuo A."/>
            <person name="Mondo S."/>
            <person name="Pangilinan J."/>
            <person name="Riley R."/>
            <person name="Labutti K."/>
            <person name="Andreopoulos B."/>
            <person name="Lipzen A."/>
            <person name="Chen C."/>
            <person name="Yanf M."/>
            <person name="Daum C."/>
            <person name="Ng V."/>
            <person name="Clum A."/>
            <person name="Steindorff A."/>
            <person name="Ohm R."/>
            <person name="Martin F."/>
            <person name="Silar P."/>
            <person name="Natvig D."/>
            <person name="Lalanne C."/>
            <person name="Gautier V."/>
            <person name="Ament-Velasquez S.L."/>
            <person name="Kruys A."/>
            <person name="Hutchinson M.I."/>
            <person name="Powell A.J."/>
            <person name="Barry K."/>
            <person name="Miller A.N."/>
            <person name="Grigoriev I.V."/>
            <person name="Debuchy R."/>
            <person name="Gladieux P."/>
            <person name="Thoren M.H."/>
            <person name="Johannesson H."/>
        </authorList>
    </citation>
    <scope>NUCLEOTIDE SEQUENCE</scope>
    <source>
        <strain evidence="1">SMH4607-1</strain>
    </source>
</reference>
<accession>A0AA40E215</accession>
<name>A0AA40E215_9PEZI</name>
<protein>
    <submittedName>
        <fullName evidence="1">Uncharacterized protein</fullName>
    </submittedName>
</protein>
<keyword evidence="2" id="KW-1185">Reference proteome</keyword>
<sequence>MPCVPGWIMAGLVLGRSEVIQSLRSHVLCVKTGGGAVVSYRCNDAALQVHPAQRDRYTALLCLSSYDLCSATTGSSSTRCLEW</sequence>
<comment type="caution">
    <text evidence="1">The sequence shown here is derived from an EMBL/GenBank/DDBJ whole genome shotgun (WGS) entry which is preliminary data.</text>
</comment>
<dbReference type="AlphaFoldDB" id="A0AA40E215"/>
<evidence type="ECO:0000313" key="2">
    <source>
        <dbReference type="Proteomes" id="UP001172102"/>
    </source>
</evidence>
<organism evidence="1 2">
    <name type="scientific">Lasiosphaeris hirsuta</name>
    <dbReference type="NCBI Taxonomy" id="260670"/>
    <lineage>
        <taxon>Eukaryota</taxon>
        <taxon>Fungi</taxon>
        <taxon>Dikarya</taxon>
        <taxon>Ascomycota</taxon>
        <taxon>Pezizomycotina</taxon>
        <taxon>Sordariomycetes</taxon>
        <taxon>Sordariomycetidae</taxon>
        <taxon>Sordariales</taxon>
        <taxon>Lasiosphaeriaceae</taxon>
        <taxon>Lasiosphaeris</taxon>
    </lineage>
</organism>
<dbReference type="EMBL" id="JAUKUA010000002">
    <property type="protein sequence ID" value="KAK0725059.1"/>
    <property type="molecule type" value="Genomic_DNA"/>
</dbReference>